<feature type="domain" description="SLH" evidence="2">
    <location>
        <begin position="357"/>
        <end position="414"/>
    </location>
</feature>
<dbReference type="PANTHER" id="PTHR43308:SF5">
    <property type="entry name" value="S-LAYER PROTEIN _ PEPTIDOGLYCAN ENDO-BETA-N-ACETYLGLUCOSAMINIDASE"/>
    <property type="match status" value="1"/>
</dbReference>
<evidence type="ECO:0000313" key="4">
    <source>
        <dbReference type="Proteomes" id="UP001153387"/>
    </source>
</evidence>
<evidence type="ECO:0000313" key="3">
    <source>
        <dbReference type="EMBL" id="MDG0793387.1"/>
    </source>
</evidence>
<sequence length="436" mass="44296">MAGADVVPQNPSGPVTQTPSPEKVQGSVEGAAGSGAVSVDVNRTTLGDGTKRDELSFSGAAVKDAIAKQAAAGAKAIRLAIPDAKDEVTETKVTVPADIAKLLADGKLDLSLAIGGSKIVIPAASLGAAGADLVFTIKPLKSEADRSAAQNRANASSAVKAAYGENAAVIGRPLSIDTNLQGHDVDLVLPLGEAASAGTNQLGVYVEHSDGSTELKRGEIVELGTGKGFKITVNKFSTFTLLKLSDQPAATHKAYIQGFSDGTFRPGAALTRAQIATIFARLTAGKDSAGNGQAKSYGDVSASHWAAADIAAVGKLGLMNGYADGTFRPDQAVTRAEMAALAVKLAQPSGMPGAGFSDTAGNWAEAAIKQAQGAGWIGGYADGTFRPGQALTRAEAVKLLNRALDREPAQAGDVSKWSDVPAGHWALADLLEASAD</sequence>
<protein>
    <submittedName>
        <fullName evidence="3">S-layer homology domain-containing protein</fullName>
    </submittedName>
</protein>
<organism evidence="3 4">
    <name type="scientific">Cohnella ginsengisoli</name>
    <dbReference type="NCBI Taxonomy" id="425004"/>
    <lineage>
        <taxon>Bacteria</taxon>
        <taxon>Bacillati</taxon>
        <taxon>Bacillota</taxon>
        <taxon>Bacilli</taxon>
        <taxon>Bacillales</taxon>
        <taxon>Paenibacillaceae</taxon>
        <taxon>Cohnella</taxon>
    </lineage>
</organism>
<dbReference type="Proteomes" id="UP001153387">
    <property type="component" value="Unassembled WGS sequence"/>
</dbReference>
<dbReference type="AlphaFoldDB" id="A0A9X4QPD0"/>
<feature type="compositionally biased region" description="Polar residues" evidence="1">
    <location>
        <begin position="9"/>
        <end position="20"/>
    </location>
</feature>
<feature type="region of interest" description="Disordered" evidence="1">
    <location>
        <begin position="1"/>
        <end position="34"/>
    </location>
</feature>
<keyword evidence="4" id="KW-1185">Reference proteome</keyword>
<accession>A0A9X4QPD0</accession>
<dbReference type="InterPro" id="IPR001119">
    <property type="entry name" value="SLH_dom"/>
</dbReference>
<dbReference type="EMBL" id="JAPDHZ010000004">
    <property type="protein sequence ID" value="MDG0793387.1"/>
    <property type="molecule type" value="Genomic_DNA"/>
</dbReference>
<evidence type="ECO:0000259" key="2">
    <source>
        <dbReference type="PROSITE" id="PS51272"/>
    </source>
</evidence>
<dbReference type="PROSITE" id="PS51272">
    <property type="entry name" value="SLH"/>
    <property type="match status" value="2"/>
</dbReference>
<feature type="domain" description="SLH" evidence="2">
    <location>
        <begin position="293"/>
        <end position="356"/>
    </location>
</feature>
<proteinExistence type="predicted"/>
<dbReference type="InterPro" id="IPR051465">
    <property type="entry name" value="Cell_Envelope_Struct_Comp"/>
</dbReference>
<dbReference type="RefSeq" id="WP_277567175.1">
    <property type="nucleotide sequence ID" value="NZ_JAPDHZ010000004.1"/>
</dbReference>
<dbReference type="PANTHER" id="PTHR43308">
    <property type="entry name" value="OUTER MEMBRANE PROTEIN ALPHA-RELATED"/>
    <property type="match status" value="1"/>
</dbReference>
<reference evidence="3 4" key="1">
    <citation type="submission" date="2022-10" db="EMBL/GenBank/DDBJ databases">
        <title>Comparative genomic analysis of Cohnella hashimotonis sp. nov., isolated from the International Space Station.</title>
        <authorList>
            <person name="Simpson A."/>
            <person name="Venkateswaran K."/>
        </authorList>
    </citation>
    <scope>NUCLEOTIDE SEQUENCE [LARGE SCALE GENOMIC DNA]</scope>
    <source>
        <strain evidence="3 4">DSM 18997</strain>
    </source>
</reference>
<gene>
    <name evidence="3" type="ORF">OMP38_23015</name>
</gene>
<evidence type="ECO:0000256" key="1">
    <source>
        <dbReference type="SAM" id="MobiDB-lite"/>
    </source>
</evidence>
<comment type="caution">
    <text evidence="3">The sequence shown here is derived from an EMBL/GenBank/DDBJ whole genome shotgun (WGS) entry which is preliminary data.</text>
</comment>
<dbReference type="Pfam" id="PF00395">
    <property type="entry name" value="SLH"/>
    <property type="match status" value="3"/>
</dbReference>
<name>A0A9X4QPD0_9BACL</name>